<organism evidence="10 11">
    <name type="scientific">Nocardiopsis mwathae</name>
    <dbReference type="NCBI Taxonomy" id="1472723"/>
    <lineage>
        <taxon>Bacteria</taxon>
        <taxon>Bacillati</taxon>
        <taxon>Actinomycetota</taxon>
        <taxon>Actinomycetes</taxon>
        <taxon>Streptosporangiales</taxon>
        <taxon>Nocardiopsidaceae</taxon>
        <taxon>Nocardiopsis</taxon>
    </lineage>
</organism>
<comment type="subcellular location">
    <subcellularLocation>
        <location evidence="1">Membrane</location>
        <topology evidence="1">Multi-pass membrane protein</topology>
    </subcellularLocation>
</comment>
<evidence type="ECO:0000256" key="4">
    <source>
        <dbReference type="ARBA" id="ARBA00022960"/>
    </source>
</evidence>
<feature type="transmembrane region" description="Helical" evidence="9">
    <location>
        <begin position="329"/>
        <end position="351"/>
    </location>
</feature>
<name>A0A7W9YET5_9ACTN</name>
<dbReference type="GO" id="GO:0008360">
    <property type="term" value="P:regulation of cell shape"/>
    <property type="evidence" value="ECO:0007669"/>
    <property type="project" value="UniProtKB-KW"/>
</dbReference>
<dbReference type="GO" id="GO:0015648">
    <property type="term" value="F:lipid-linked peptidoglycan transporter activity"/>
    <property type="evidence" value="ECO:0007669"/>
    <property type="project" value="TreeGrafter"/>
</dbReference>
<evidence type="ECO:0000256" key="1">
    <source>
        <dbReference type="ARBA" id="ARBA00004141"/>
    </source>
</evidence>
<feature type="transmembrane region" description="Helical" evidence="9">
    <location>
        <begin position="97"/>
        <end position="117"/>
    </location>
</feature>
<dbReference type="RefSeq" id="WP_184073821.1">
    <property type="nucleotide sequence ID" value="NZ_JACHDS010000001.1"/>
</dbReference>
<dbReference type="EMBL" id="JACHDS010000001">
    <property type="protein sequence ID" value="MBB6170858.1"/>
    <property type="molecule type" value="Genomic_DNA"/>
</dbReference>
<dbReference type="GO" id="GO:0032153">
    <property type="term" value="C:cell division site"/>
    <property type="evidence" value="ECO:0007669"/>
    <property type="project" value="TreeGrafter"/>
</dbReference>
<feature type="transmembrane region" description="Helical" evidence="9">
    <location>
        <begin position="71"/>
        <end position="90"/>
    </location>
</feature>
<dbReference type="PANTHER" id="PTHR30474:SF14">
    <property type="entry name" value="CELL CYCLE PROTEIN"/>
    <property type="match status" value="1"/>
</dbReference>
<evidence type="ECO:0000256" key="8">
    <source>
        <dbReference type="ARBA" id="ARBA00049902"/>
    </source>
</evidence>
<comment type="catalytic activity">
    <reaction evidence="8">
        <text>[GlcNAc-(1-&gt;4)-Mur2Ac(oyl-L-Ala-gamma-D-Glu-L-Lys-D-Ala-D-Ala)](n)-di-trans,octa-cis-undecaprenyl diphosphate + beta-D-GlcNAc-(1-&gt;4)-Mur2Ac(oyl-L-Ala-gamma-D-Glu-L-Lys-D-Ala-D-Ala)-di-trans,octa-cis-undecaprenyl diphosphate = [GlcNAc-(1-&gt;4)-Mur2Ac(oyl-L-Ala-gamma-D-Glu-L-Lys-D-Ala-D-Ala)](n+1)-di-trans,octa-cis-undecaprenyl diphosphate + di-trans,octa-cis-undecaprenyl diphosphate + H(+)</text>
        <dbReference type="Rhea" id="RHEA:23708"/>
        <dbReference type="Rhea" id="RHEA-COMP:9602"/>
        <dbReference type="Rhea" id="RHEA-COMP:9603"/>
        <dbReference type="ChEBI" id="CHEBI:15378"/>
        <dbReference type="ChEBI" id="CHEBI:58405"/>
        <dbReference type="ChEBI" id="CHEBI:60033"/>
        <dbReference type="ChEBI" id="CHEBI:78435"/>
        <dbReference type="EC" id="2.4.99.28"/>
    </reaction>
</comment>
<keyword evidence="3 9" id="KW-0812">Transmembrane</keyword>
<keyword evidence="5 9" id="KW-1133">Transmembrane helix</keyword>
<keyword evidence="4" id="KW-0133">Cell shape</keyword>
<evidence type="ECO:0000256" key="6">
    <source>
        <dbReference type="ARBA" id="ARBA00023136"/>
    </source>
</evidence>
<feature type="transmembrane region" description="Helical" evidence="9">
    <location>
        <begin position="207"/>
        <end position="225"/>
    </location>
</feature>
<gene>
    <name evidence="10" type="ORF">HNR23_000918</name>
</gene>
<comment type="caution">
    <text evidence="10">The sequence shown here is derived from an EMBL/GenBank/DDBJ whole genome shotgun (WGS) entry which is preliminary data.</text>
</comment>
<dbReference type="GO" id="GO:0008955">
    <property type="term" value="F:peptidoglycan glycosyltransferase activity"/>
    <property type="evidence" value="ECO:0007669"/>
    <property type="project" value="UniProtKB-EC"/>
</dbReference>
<evidence type="ECO:0000256" key="7">
    <source>
        <dbReference type="ARBA" id="ARBA00044770"/>
    </source>
</evidence>
<proteinExistence type="predicted"/>
<dbReference type="GO" id="GO:0051301">
    <property type="term" value="P:cell division"/>
    <property type="evidence" value="ECO:0007669"/>
    <property type="project" value="InterPro"/>
</dbReference>
<dbReference type="NCBIfam" id="TIGR02210">
    <property type="entry name" value="rodA_shape"/>
    <property type="match status" value="1"/>
</dbReference>
<dbReference type="InterPro" id="IPR001182">
    <property type="entry name" value="FtsW/RodA"/>
</dbReference>
<keyword evidence="11" id="KW-1185">Reference proteome</keyword>
<dbReference type="EC" id="2.4.99.28" evidence="7"/>
<evidence type="ECO:0000256" key="3">
    <source>
        <dbReference type="ARBA" id="ARBA00022692"/>
    </source>
</evidence>
<dbReference type="AlphaFoldDB" id="A0A7W9YET5"/>
<feature type="transmembrane region" description="Helical" evidence="9">
    <location>
        <begin position="363"/>
        <end position="386"/>
    </location>
</feature>
<dbReference type="GO" id="GO:0005886">
    <property type="term" value="C:plasma membrane"/>
    <property type="evidence" value="ECO:0007669"/>
    <property type="project" value="TreeGrafter"/>
</dbReference>
<evidence type="ECO:0000256" key="2">
    <source>
        <dbReference type="ARBA" id="ARBA00004752"/>
    </source>
</evidence>
<keyword evidence="6 9" id="KW-0472">Membrane</keyword>
<dbReference type="InterPro" id="IPR018365">
    <property type="entry name" value="Cell_cycle_FtsW-rel_CS"/>
</dbReference>
<evidence type="ECO:0000256" key="9">
    <source>
        <dbReference type="SAM" id="Phobius"/>
    </source>
</evidence>
<feature type="transmembrane region" description="Helical" evidence="9">
    <location>
        <begin position="184"/>
        <end position="200"/>
    </location>
</feature>
<evidence type="ECO:0000256" key="5">
    <source>
        <dbReference type="ARBA" id="ARBA00022989"/>
    </source>
</evidence>
<dbReference type="PANTHER" id="PTHR30474">
    <property type="entry name" value="CELL CYCLE PROTEIN"/>
    <property type="match status" value="1"/>
</dbReference>
<sequence>MMPYTSPHLPRTTLGERVGGLIAAGRPRRFDWVLLAAVLGLSALGVVLVGASTYDPRDPSGALGYVERQLVHLAVGTVLCLLVAAVDYRAPRAYAPIAYVCSLIGLLVVLTPLGQTINGSRGWIVVAGVQAQPSELAKVGLILALAMLLGEPRDGEHAPTTRDVLFSLVALAIPMALITLQPDLGTGLVMGAIFLGMLTVSGAPLRWVVGMLGCGTLAAFSVWWFELLQPYQLDRVATMIDPSADPQGAGYNSNQAMIAIGSGGFNGTGLFQGEQTSGRFVPEQHTDFIFTVAAEELGFIGGLTIIGLLALIIQRILRIAAGCSHPYGRLVCVGVATWFAFQSFVNIGMTLGVAPVTGLPLPFVSYGGTATVAHLIAIGLVVSIHARNRGFD</sequence>
<dbReference type="Proteomes" id="UP000546642">
    <property type="component" value="Unassembled WGS sequence"/>
</dbReference>
<comment type="pathway">
    <text evidence="2">Cell wall biogenesis; peptidoglycan biosynthesis.</text>
</comment>
<dbReference type="PROSITE" id="PS00428">
    <property type="entry name" value="FTSW_RODA_SPOVE"/>
    <property type="match status" value="1"/>
</dbReference>
<dbReference type="Pfam" id="PF01098">
    <property type="entry name" value="FTSW_RODA_SPOVE"/>
    <property type="match status" value="1"/>
</dbReference>
<dbReference type="InterPro" id="IPR011923">
    <property type="entry name" value="RodA/MrdB"/>
</dbReference>
<protein>
    <recommendedName>
        <fullName evidence="7">peptidoglycan glycosyltransferase</fullName>
        <ecNumber evidence="7">2.4.99.28</ecNumber>
    </recommendedName>
</protein>
<feature type="transmembrane region" description="Helical" evidence="9">
    <location>
        <begin position="297"/>
        <end position="317"/>
    </location>
</feature>
<accession>A0A7W9YET5</accession>
<reference evidence="10 11" key="1">
    <citation type="submission" date="2020-08" db="EMBL/GenBank/DDBJ databases">
        <title>Sequencing the genomes of 1000 actinobacteria strains.</title>
        <authorList>
            <person name="Klenk H.-P."/>
        </authorList>
    </citation>
    <scope>NUCLEOTIDE SEQUENCE [LARGE SCALE GENOMIC DNA]</scope>
    <source>
        <strain evidence="10 11">DSM 46659</strain>
    </source>
</reference>
<evidence type="ECO:0000313" key="10">
    <source>
        <dbReference type="EMBL" id="MBB6170858.1"/>
    </source>
</evidence>
<feature type="transmembrane region" description="Helical" evidence="9">
    <location>
        <begin position="32"/>
        <end position="51"/>
    </location>
</feature>
<evidence type="ECO:0000313" key="11">
    <source>
        <dbReference type="Proteomes" id="UP000546642"/>
    </source>
</evidence>